<dbReference type="Proteomes" id="UP001200307">
    <property type="component" value="Unassembled WGS sequence"/>
</dbReference>
<protein>
    <submittedName>
        <fullName evidence="2">Uncharacterized protein</fullName>
    </submittedName>
</protein>
<sequence>MELYKGLLDSIKLLGDGIIKTVEYEDGFIILNLTDRKLCVLDDKIITFDNILDVSVSSETKRDPRVELANAFASSEASKTTTNTGSIVGRSLVGGLVGGVPGAIIGGMTAEKKTEVFHTVDSRYEDYTITIIIKDLINPTLSIHIGNDRETVEEIANLFKAVLASKDTVKGNAMDMDKSSYLSSMYSKARKLKAEISVTANGFVMNADNESLARDLYLQILSNDVSSKEAQFYYFFFKSLSKPKYSQTFGKLKLFDIYKEKIAEYIEELKLADFSSMSLSFLVKDTLLYAHYLGGGYIDEWKFGYLLPLAVGDIVFDKFGKQAYSIVVPLWKTAVSNHHKTPSSCREKFDISNYVQKIQEIEGDYVEPQIDKDYSFYFDKDFVIGIIVLLFIACVIVYLIAS</sequence>
<evidence type="ECO:0000256" key="1">
    <source>
        <dbReference type="SAM" id="Phobius"/>
    </source>
</evidence>
<dbReference type="AlphaFoldDB" id="A0AAW4YFL8"/>
<organism evidence="2 3">
    <name type="scientific">Segatella copri</name>
    <dbReference type="NCBI Taxonomy" id="165179"/>
    <lineage>
        <taxon>Bacteria</taxon>
        <taxon>Pseudomonadati</taxon>
        <taxon>Bacteroidota</taxon>
        <taxon>Bacteroidia</taxon>
        <taxon>Bacteroidales</taxon>
        <taxon>Prevotellaceae</taxon>
        <taxon>Segatella</taxon>
    </lineage>
</organism>
<comment type="caution">
    <text evidence="2">The sequence shown here is derived from an EMBL/GenBank/DDBJ whole genome shotgun (WGS) entry which is preliminary data.</text>
</comment>
<keyword evidence="1" id="KW-0812">Transmembrane</keyword>
<dbReference type="EMBL" id="JAJTVO010000013">
    <property type="protein sequence ID" value="MCE4122302.1"/>
    <property type="molecule type" value="Genomic_DNA"/>
</dbReference>
<gene>
    <name evidence="2" type="ORF">LYY06_08510</name>
</gene>
<keyword evidence="1" id="KW-0472">Membrane</keyword>
<proteinExistence type="predicted"/>
<evidence type="ECO:0000313" key="3">
    <source>
        <dbReference type="Proteomes" id="UP001200307"/>
    </source>
</evidence>
<keyword evidence="1" id="KW-1133">Transmembrane helix</keyword>
<reference evidence="2" key="1">
    <citation type="submission" date="2021-12" db="EMBL/GenBank/DDBJ databases">
        <authorList>
            <person name="Lv X."/>
        </authorList>
    </citation>
    <scope>NUCLEOTIDE SEQUENCE</scope>
    <source>
        <strain evidence="2">HF2106</strain>
    </source>
</reference>
<accession>A0AAW4YFL8</accession>
<dbReference type="RefSeq" id="WP_233339214.1">
    <property type="nucleotide sequence ID" value="NZ_JADYTV010000002.1"/>
</dbReference>
<name>A0AAW4YFL8_9BACT</name>
<feature type="transmembrane region" description="Helical" evidence="1">
    <location>
        <begin position="382"/>
        <end position="401"/>
    </location>
</feature>
<evidence type="ECO:0000313" key="2">
    <source>
        <dbReference type="EMBL" id="MCE4122302.1"/>
    </source>
</evidence>